<reference evidence="2" key="1">
    <citation type="journal article" date="2023" name="BMC Genomics">
        <title>Chromosome-level genome assemblies of Cutaneotrichosporon spp. (Trichosporonales, Basidiomycota) reveal imbalanced evolution between nucleotide sequences and chromosome synteny.</title>
        <authorList>
            <person name="Kobayashi Y."/>
            <person name="Kayamori A."/>
            <person name="Aoki K."/>
            <person name="Shiwa Y."/>
            <person name="Matsutani M."/>
            <person name="Fujita N."/>
            <person name="Sugita T."/>
            <person name="Iwasaki W."/>
            <person name="Tanaka N."/>
            <person name="Takashima M."/>
        </authorList>
    </citation>
    <scope>NUCLEOTIDE SEQUENCE</scope>
    <source>
        <strain evidence="2">HIS019</strain>
    </source>
</reference>
<dbReference type="AlphaFoldDB" id="A0AA48IDJ0"/>
<keyword evidence="3" id="KW-1185">Reference proteome</keyword>
<dbReference type="Proteomes" id="UP001233271">
    <property type="component" value="Chromosome 2"/>
</dbReference>
<dbReference type="GeneID" id="85492897"/>
<organism evidence="2 3">
    <name type="scientific">Cutaneotrichosporon cavernicola</name>
    <dbReference type="NCBI Taxonomy" id="279322"/>
    <lineage>
        <taxon>Eukaryota</taxon>
        <taxon>Fungi</taxon>
        <taxon>Dikarya</taxon>
        <taxon>Basidiomycota</taxon>
        <taxon>Agaricomycotina</taxon>
        <taxon>Tremellomycetes</taxon>
        <taxon>Trichosporonales</taxon>
        <taxon>Trichosporonaceae</taxon>
        <taxon>Cutaneotrichosporon</taxon>
    </lineage>
</organism>
<dbReference type="PANTHER" id="PTHR38696:SF1">
    <property type="entry name" value="MEDIATOR OF RNA POLYMERASE II TRANSCRIPTION SUBUNIT 13"/>
    <property type="match status" value="1"/>
</dbReference>
<dbReference type="RefSeq" id="XP_060454292.1">
    <property type="nucleotide sequence ID" value="XM_060597394.1"/>
</dbReference>
<dbReference type="EMBL" id="AP028213">
    <property type="protein sequence ID" value="BEI89026.1"/>
    <property type="molecule type" value="Genomic_DNA"/>
</dbReference>
<dbReference type="PANTHER" id="PTHR38696">
    <property type="entry name" value="MEDIATOR OF RNA POLYMERASE II TRANSCRIPTION SUBUNIT 13"/>
    <property type="match status" value="1"/>
</dbReference>
<feature type="region of interest" description="Disordered" evidence="1">
    <location>
        <begin position="1"/>
        <end position="26"/>
    </location>
</feature>
<gene>
    <name evidence="2" type="ORF">CcaverHIS019_0203880</name>
</gene>
<proteinExistence type="predicted"/>
<accession>A0AA48IDJ0</accession>
<sequence length="275" mass="30815">MAKHDPDGPPAYFGNGSDGPGKDKGLPIIPSFSSQTQALYACLHLSREDRIRLLGFPPHMVEVMRNTLTIAWPVGLQNSEGGPGWHEFKLRGNPWFGQGREAVPAKRLMIHILHAMANAGWHLAASTDLSKKNWDKDSLMFRAGPPAHRIMFAVTFNETDKIRIIDPPNESVQQAFIQTVVNSWRGGIQNQKLKEERCYQIKLRGNPWYASSAQQVNDARFLALQLLTTFDNLGYELCATIDMNTGASEDNRDSTLYMLDAQLIAVDAWFFAAKM</sequence>
<name>A0AA48IDJ0_9TREE</name>
<evidence type="ECO:0000256" key="1">
    <source>
        <dbReference type="SAM" id="MobiDB-lite"/>
    </source>
</evidence>
<evidence type="ECO:0000313" key="3">
    <source>
        <dbReference type="Proteomes" id="UP001233271"/>
    </source>
</evidence>
<dbReference type="KEGG" id="ccac:CcaHIS019_0203880"/>
<evidence type="ECO:0000313" key="2">
    <source>
        <dbReference type="EMBL" id="BEI89026.1"/>
    </source>
</evidence>
<protein>
    <submittedName>
        <fullName evidence="2">Uncharacterized protein</fullName>
    </submittedName>
</protein>